<dbReference type="Proteomes" id="UP001062846">
    <property type="component" value="Chromosome 1"/>
</dbReference>
<protein>
    <submittedName>
        <fullName evidence="1">Uncharacterized protein</fullName>
    </submittedName>
</protein>
<evidence type="ECO:0000313" key="2">
    <source>
        <dbReference type="Proteomes" id="UP001062846"/>
    </source>
</evidence>
<evidence type="ECO:0000313" key="1">
    <source>
        <dbReference type="EMBL" id="KAI8571819.1"/>
    </source>
</evidence>
<name>A0ACC0Q2Z7_RHOML</name>
<accession>A0ACC0Q2Z7</accession>
<dbReference type="EMBL" id="CM046388">
    <property type="protein sequence ID" value="KAI8571819.1"/>
    <property type="molecule type" value="Genomic_DNA"/>
</dbReference>
<keyword evidence="2" id="KW-1185">Reference proteome</keyword>
<gene>
    <name evidence="1" type="ORF">RHMOL_Rhmol01G0149000</name>
</gene>
<reference evidence="1" key="1">
    <citation type="submission" date="2022-02" db="EMBL/GenBank/DDBJ databases">
        <title>Plant Genome Project.</title>
        <authorList>
            <person name="Zhang R.-G."/>
        </authorList>
    </citation>
    <scope>NUCLEOTIDE SEQUENCE</scope>
    <source>
        <strain evidence="1">AT1</strain>
    </source>
</reference>
<organism evidence="1 2">
    <name type="scientific">Rhododendron molle</name>
    <name type="common">Chinese azalea</name>
    <name type="synonym">Azalea mollis</name>
    <dbReference type="NCBI Taxonomy" id="49168"/>
    <lineage>
        <taxon>Eukaryota</taxon>
        <taxon>Viridiplantae</taxon>
        <taxon>Streptophyta</taxon>
        <taxon>Embryophyta</taxon>
        <taxon>Tracheophyta</taxon>
        <taxon>Spermatophyta</taxon>
        <taxon>Magnoliopsida</taxon>
        <taxon>eudicotyledons</taxon>
        <taxon>Gunneridae</taxon>
        <taxon>Pentapetalae</taxon>
        <taxon>asterids</taxon>
        <taxon>Ericales</taxon>
        <taxon>Ericaceae</taxon>
        <taxon>Ericoideae</taxon>
        <taxon>Rhodoreae</taxon>
        <taxon>Rhododendron</taxon>
    </lineage>
</organism>
<proteinExistence type="predicted"/>
<sequence>MSQNEGVIKQVFVSRDVEHILGIPISATGVQDKRIWARSSNEKFSMKSAYVIAKENGQRINNEAQGQQVSGVCDDGK</sequence>
<comment type="caution">
    <text evidence="1">The sequence shown here is derived from an EMBL/GenBank/DDBJ whole genome shotgun (WGS) entry which is preliminary data.</text>
</comment>